<evidence type="ECO:0000313" key="7">
    <source>
        <dbReference type="EMBL" id="KAK9831502.1"/>
    </source>
</evidence>
<feature type="compositionally biased region" description="Basic and acidic residues" evidence="5">
    <location>
        <begin position="64"/>
        <end position="76"/>
    </location>
</feature>
<dbReference type="GO" id="GO:0008270">
    <property type="term" value="F:zinc ion binding"/>
    <property type="evidence" value="ECO:0007669"/>
    <property type="project" value="UniProtKB-KW"/>
</dbReference>
<evidence type="ECO:0000259" key="6">
    <source>
        <dbReference type="PROSITE" id="PS51141"/>
    </source>
</evidence>
<evidence type="ECO:0000256" key="3">
    <source>
        <dbReference type="ARBA" id="ARBA00022833"/>
    </source>
</evidence>
<name>A0AAW1RCE6_9CHLO</name>
<evidence type="ECO:0000256" key="4">
    <source>
        <dbReference type="PROSITE-ProRule" id="PRU00023"/>
    </source>
</evidence>
<dbReference type="AlphaFoldDB" id="A0AAW1RCE6"/>
<accession>A0AAW1RCE6</accession>
<keyword evidence="1" id="KW-0479">Metal-binding</keyword>
<dbReference type="SUPFAM" id="SSF48403">
    <property type="entry name" value="Ankyrin repeat"/>
    <property type="match status" value="1"/>
</dbReference>
<feature type="repeat" description="ANK" evidence="4">
    <location>
        <begin position="496"/>
        <end position="520"/>
    </location>
</feature>
<dbReference type="SUPFAM" id="SSF103612">
    <property type="entry name" value="SBT domain"/>
    <property type="match status" value="1"/>
</dbReference>
<dbReference type="InterPro" id="IPR036893">
    <property type="entry name" value="SBP_sf"/>
</dbReference>
<dbReference type="InterPro" id="IPR002110">
    <property type="entry name" value="Ankyrin_rpt"/>
</dbReference>
<feature type="region of interest" description="Disordered" evidence="5">
    <location>
        <begin position="191"/>
        <end position="222"/>
    </location>
</feature>
<dbReference type="Gene3D" id="4.10.1100.10">
    <property type="entry name" value="Transcription factor, SBP-box domain"/>
    <property type="match status" value="1"/>
</dbReference>
<keyword evidence="3" id="KW-0862">Zinc</keyword>
<dbReference type="Proteomes" id="UP001445335">
    <property type="component" value="Unassembled WGS sequence"/>
</dbReference>
<proteinExistence type="predicted"/>
<keyword evidence="8" id="KW-1185">Reference proteome</keyword>
<dbReference type="PROSITE" id="PS50088">
    <property type="entry name" value="ANK_REPEAT"/>
    <property type="match status" value="1"/>
</dbReference>
<evidence type="ECO:0000256" key="2">
    <source>
        <dbReference type="ARBA" id="ARBA00022771"/>
    </source>
</evidence>
<dbReference type="Pfam" id="PF00023">
    <property type="entry name" value="Ank"/>
    <property type="match status" value="1"/>
</dbReference>
<dbReference type="GO" id="GO:0005634">
    <property type="term" value="C:nucleus"/>
    <property type="evidence" value="ECO:0007669"/>
    <property type="project" value="InterPro"/>
</dbReference>
<dbReference type="Gene3D" id="1.25.40.20">
    <property type="entry name" value="Ankyrin repeat-containing domain"/>
    <property type="match status" value="1"/>
</dbReference>
<evidence type="ECO:0000256" key="1">
    <source>
        <dbReference type="ARBA" id="ARBA00022723"/>
    </source>
</evidence>
<keyword evidence="4" id="KW-0040">ANK repeat</keyword>
<evidence type="ECO:0000256" key="5">
    <source>
        <dbReference type="SAM" id="MobiDB-lite"/>
    </source>
</evidence>
<feature type="domain" description="SBP-type" evidence="6">
    <location>
        <begin position="123"/>
        <end position="200"/>
    </location>
</feature>
<evidence type="ECO:0000313" key="8">
    <source>
        <dbReference type="Proteomes" id="UP001445335"/>
    </source>
</evidence>
<comment type="caution">
    <text evidence="7">The sequence shown here is derived from an EMBL/GenBank/DDBJ whole genome shotgun (WGS) entry which is preliminary data.</text>
</comment>
<dbReference type="PANTHER" id="PTHR31251:SF169">
    <property type="entry name" value="SQUAMOSA PROMOTER-BINDING-LIKE PROTEIN 8"/>
    <property type="match status" value="1"/>
</dbReference>
<gene>
    <name evidence="7" type="ORF">WJX81_003281</name>
</gene>
<feature type="compositionally biased region" description="Basic and acidic residues" evidence="5">
    <location>
        <begin position="38"/>
        <end position="55"/>
    </location>
</feature>
<dbReference type="InterPro" id="IPR036770">
    <property type="entry name" value="Ankyrin_rpt-contain_sf"/>
</dbReference>
<protein>
    <recommendedName>
        <fullName evidence="6">SBP-type domain-containing protein</fullName>
    </recommendedName>
</protein>
<dbReference type="PROSITE" id="PS50297">
    <property type="entry name" value="ANK_REP_REGION"/>
    <property type="match status" value="1"/>
</dbReference>
<dbReference type="InterPro" id="IPR004333">
    <property type="entry name" value="SBP_dom"/>
</dbReference>
<dbReference type="EMBL" id="JALJOU010000045">
    <property type="protein sequence ID" value="KAK9831502.1"/>
    <property type="molecule type" value="Genomic_DNA"/>
</dbReference>
<sequence>MAVGSSSPAPERTLGCELQRRQSGAVCCGPVQDLPQGRIDHAERHGMPHAREPVADRACSSGHLLDKGDRKGTSDRRHARKRSGGSGEEEAAVDGRTLSDAVGSGAAVSVPLRRRVRAAASKRMCCQVAGCERALNTLSTYHQRCRICDRHIKLASFEHRGRQQRFCQQCGRCHELVCFEGVKHACRAQLAKHNARRRRNSDAAVAERGEEADASPASAADAGPMLCGGVPAALSDGGADAAGGPGDDPMSAGVQAHVSSLDLARAVMGPPQAAAAARDVAVAALPPRAGALARYRAAPAPLLEAPVPRVALACGSGALVELRGTGLLAPDSTVLARAGGAYVSVQADRIGEDRVRVRLPAGQPPGLIWLEVERGAQLSAPQPLLLLPEGCLALAAELVALLAEGSAAGASGWQGGTGLLADLGLVLRAHTGRGATADARNAPAADSVMRTARRLLAFACDAAAPKLAQYLLREAAGPSGSTAGAVDDINGATQGDGLTLLHRAVRSGSAGMVDLLLDFGHRQGFCWRADVRGVGGLTPMHLAALSPEFPALSRLLAGKCAPGPAAWFFAATDDGLTPAAFAERAGCPERNVHMLQRAITAGQGPGRAEDALAAQCPPGKRCCQRAALNA</sequence>
<organism evidence="7 8">
    <name type="scientific">Elliptochloris bilobata</name>
    <dbReference type="NCBI Taxonomy" id="381761"/>
    <lineage>
        <taxon>Eukaryota</taxon>
        <taxon>Viridiplantae</taxon>
        <taxon>Chlorophyta</taxon>
        <taxon>core chlorophytes</taxon>
        <taxon>Trebouxiophyceae</taxon>
        <taxon>Trebouxiophyceae incertae sedis</taxon>
        <taxon>Elliptochloris clade</taxon>
        <taxon>Elliptochloris</taxon>
    </lineage>
</organism>
<dbReference type="Pfam" id="PF03110">
    <property type="entry name" value="SBP"/>
    <property type="match status" value="1"/>
</dbReference>
<dbReference type="GO" id="GO:0003677">
    <property type="term" value="F:DNA binding"/>
    <property type="evidence" value="ECO:0007669"/>
    <property type="project" value="InterPro"/>
</dbReference>
<dbReference type="PANTHER" id="PTHR31251">
    <property type="entry name" value="SQUAMOSA PROMOTER-BINDING-LIKE PROTEIN 4"/>
    <property type="match status" value="1"/>
</dbReference>
<reference evidence="7 8" key="1">
    <citation type="journal article" date="2024" name="Nat. Commun.">
        <title>Phylogenomics reveals the evolutionary origins of lichenization in chlorophyte algae.</title>
        <authorList>
            <person name="Puginier C."/>
            <person name="Libourel C."/>
            <person name="Otte J."/>
            <person name="Skaloud P."/>
            <person name="Haon M."/>
            <person name="Grisel S."/>
            <person name="Petersen M."/>
            <person name="Berrin J.G."/>
            <person name="Delaux P.M."/>
            <person name="Dal Grande F."/>
            <person name="Keller J."/>
        </authorList>
    </citation>
    <scope>NUCLEOTIDE SEQUENCE [LARGE SCALE GENOMIC DNA]</scope>
    <source>
        <strain evidence="7 8">SAG 245.80</strain>
    </source>
</reference>
<feature type="region of interest" description="Disordered" evidence="5">
    <location>
        <begin position="35"/>
        <end position="97"/>
    </location>
</feature>
<dbReference type="PROSITE" id="PS51141">
    <property type="entry name" value="ZF_SBP"/>
    <property type="match status" value="1"/>
</dbReference>
<keyword evidence="2" id="KW-0863">Zinc-finger</keyword>
<dbReference type="InterPro" id="IPR044817">
    <property type="entry name" value="SBP-like"/>
</dbReference>